<name>A0ABQ0JFR7_9VIBR</name>
<protein>
    <recommendedName>
        <fullName evidence="3">NAD-dependent epimerase/dehydratase domain-containing protein</fullName>
    </recommendedName>
</protein>
<dbReference type="EMBL" id="BBMS01000031">
    <property type="protein sequence ID" value="GAL27611.1"/>
    <property type="molecule type" value="Genomic_DNA"/>
</dbReference>
<evidence type="ECO:0008006" key="3">
    <source>
        <dbReference type="Google" id="ProtNLM"/>
    </source>
</evidence>
<evidence type="ECO:0000313" key="2">
    <source>
        <dbReference type="Proteomes" id="UP000029223"/>
    </source>
</evidence>
<organism evidence="1 2">
    <name type="scientific">Vibrio variabilis</name>
    <dbReference type="NCBI Taxonomy" id="990271"/>
    <lineage>
        <taxon>Bacteria</taxon>
        <taxon>Pseudomonadati</taxon>
        <taxon>Pseudomonadota</taxon>
        <taxon>Gammaproteobacteria</taxon>
        <taxon>Vibrionales</taxon>
        <taxon>Vibrionaceae</taxon>
        <taxon>Vibrio</taxon>
    </lineage>
</organism>
<dbReference type="InterPro" id="IPR036291">
    <property type="entry name" value="NAD(P)-bd_dom_sf"/>
</dbReference>
<sequence length="70" mass="7539">MKKVLVLGSTGLVGSALVEKLKGSVEVVEASFNHAENPFDISNPESLKALFEKSRESRCNSMYGGCGEYV</sequence>
<accession>A0ABQ0JFR7</accession>
<comment type="caution">
    <text evidence="1">The sequence shown here is derived from an EMBL/GenBank/DDBJ whole genome shotgun (WGS) entry which is preliminary data.</text>
</comment>
<proteinExistence type="predicted"/>
<dbReference type="Gene3D" id="3.40.50.720">
    <property type="entry name" value="NAD(P)-binding Rossmann-like Domain"/>
    <property type="match status" value="1"/>
</dbReference>
<reference evidence="2" key="1">
    <citation type="submission" date="2014-09" db="EMBL/GenBank/DDBJ databases">
        <title>Vibrio variabilis JCM 19239. (C206) whole genome shotgun sequence.</title>
        <authorList>
            <person name="Sawabe T."/>
            <person name="Meirelles P."/>
            <person name="Nakanishi M."/>
            <person name="Sayaka M."/>
            <person name="Hattori M."/>
            <person name="Ohkuma M."/>
        </authorList>
    </citation>
    <scope>NUCLEOTIDE SEQUENCE [LARGE SCALE GENOMIC DNA]</scope>
    <source>
        <strain evidence="2">JCM 19239</strain>
    </source>
</reference>
<keyword evidence="2" id="KW-1185">Reference proteome</keyword>
<dbReference type="SUPFAM" id="SSF51735">
    <property type="entry name" value="NAD(P)-binding Rossmann-fold domains"/>
    <property type="match status" value="1"/>
</dbReference>
<gene>
    <name evidence="1" type="ORF">JCM19239_1033</name>
</gene>
<dbReference type="Proteomes" id="UP000029223">
    <property type="component" value="Unassembled WGS sequence"/>
</dbReference>
<evidence type="ECO:0000313" key="1">
    <source>
        <dbReference type="EMBL" id="GAL27611.1"/>
    </source>
</evidence>